<evidence type="ECO:0000313" key="1">
    <source>
        <dbReference type="EMBL" id="KAF2464390.1"/>
    </source>
</evidence>
<keyword evidence="2" id="KW-1185">Reference proteome</keyword>
<comment type="caution">
    <text evidence="1">The sequence shown here is derived from an EMBL/GenBank/DDBJ whole genome shotgun (WGS) entry which is preliminary data.</text>
</comment>
<sequence>MYIFPKNHEGLKITSRLYGFAMTVLGYRRLLHFKPVTTSLCDVNTHINISLRGIGPGKHSGRKLKCCNYQNCFGAVPFMYRIQNCLLLVGVRRWPPCEKRPEEKHDGGEDFWIAETNVTAQEIGTCNTDGKPGSKETNPSSLIRRQPHEVGSQLKHTRQCYWLIGDLPYPGVEVLKFPTNRRCTLWSKDSHQGVLPLLRIEVKVAVAIYRTSLRDLCFGGVQQRGNRGLESFLGEGEFTTESPASSGAVPTSPPSFRVRQCLDYLTLPP</sequence>
<proteinExistence type="predicted"/>
<reference evidence="1" key="1">
    <citation type="journal article" date="2020" name="Stud. Mycol.">
        <title>101 Dothideomycetes genomes: a test case for predicting lifestyles and emergence of pathogens.</title>
        <authorList>
            <person name="Haridas S."/>
            <person name="Albert R."/>
            <person name="Binder M."/>
            <person name="Bloem J."/>
            <person name="Labutti K."/>
            <person name="Salamov A."/>
            <person name="Andreopoulos B."/>
            <person name="Baker S."/>
            <person name="Barry K."/>
            <person name="Bills G."/>
            <person name="Bluhm B."/>
            <person name="Cannon C."/>
            <person name="Castanera R."/>
            <person name="Culley D."/>
            <person name="Daum C."/>
            <person name="Ezra D."/>
            <person name="Gonzalez J."/>
            <person name="Henrissat B."/>
            <person name="Kuo A."/>
            <person name="Liang C."/>
            <person name="Lipzen A."/>
            <person name="Lutzoni F."/>
            <person name="Magnuson J."/>
            <person name="Mondo S."/>
            <person name="Nolan M."/>
            <person name="Ohm R."/>
            <person name="Pangilinan J."/>
            <person name="Park H.-J."/>
            <person name="Ramirez L."/>
            <person name="Alfaro M."/>
            <person name="Sun H."/>
            <person name="Tritt A."/>
            <person name="Yoshinaga Y."/>
            <person name="Zwiers L.-H."/>
            <person name="Turgeon B."/>
            <person name="Goodwin S."/>
            <person name="Spatafora J."/>
            <person name="Crous P."/>
            <person name="Grigoriev I."/>
        </authorList>
    </citation>
    <scope>NUCLEOTIDE SEQUENCE</scope>
    <source>
        <strain evidence="1">ATCC 200398</strain>
    </source>
</reference>
<protein>
    <submittedName>
        <fullName evidence="1">Uncharacterized protein</fullName>
    </submittedName>
</protein>
<evidence type="ECO:0000313" key="2">
    <source>
        <dbReference type="Proteomes" id="UP000799755"/>
    </source>
</evidence>
<dbReference type="Proteomes" id="UP000799755">
    <property type="component" value="Unassembled WGS sequence"/>
</dbReference>
<accession>A0ACB6QE16</accession>
<gene>
    <name evidence="1" type="ORF">BDR25DRAFT_361660</name>
</gene>
<organism evidence="1 2">
    <name type="scientific">Lindgomyces ingoldianus</name>
    <dbReference type="NCBI Taxonomy" id="673940"/>
    <lineage>
        <taxon>Eukaryota</taxon>
        <taxon>Fungi</taxon>
        <taxon>Dikarya</taxon>
        <taxon>Ascomycota</taxon>
        <taxon>Pezizomycotina</taxon>
        <taxon>Dothideomycetes</taxon>
        <taxon>Pleosporomycetidae</taxon>
        <taxon>Pleosporales</taxon>
        <taxon>Lindgomycetaceae</taxon>
        <taxon>Lindgomyces</taxon>
    </lineage>
</organism>
<dbReference type="EMBL" id="MU003537">
    <property type="protein sequence ID" value="KAF2464390.1"/>
    <property type="molecule type" value="Genomic_DNA"/>
</dbReference>
<name>A0ACB6QE16_9PLEO</name>